<dbReference type="NCBIfam" id="TIGR01011">
    <property type="entry name" value="rpsB_bact"/>
    <property type="match status" value="1"/>
</dbReference>
<dbReference type="AlphaFoldDB" id="A0A1G1XCI6"/>
<evidence type="ECO:0000256" key="4">
    <source>
        <dbReference type="ARBA" id="ARBA00035256"/>
    </source>
</evidence>
<dbReference type="CDD" id="cd01425">
    <property type="entry name" value="RPS2"/>
    <property type="match status" value="1"/>
</dbReference>
<dbReference type="PANTHER" id="PTHR12534:SF0">
    <property type="entry name" value="SMALL RIBOSOMAL SUBUNIT PROTEIN US2M"/>
    <property type="match status" value="1"/>
</dbReference>
<dbReference type="InterPro" id="IPR001865">
    <property type="entry name" value="Ribosomal_uS2"/>
</dbReference>
<evidence type="ECO:0000313" key="7">
    <source>
        <dbReference type="EMBL" id="OGY37566.1"/>
    </source>
</evidence>
<evidence type="ECO:0000256" key="3">
    <source>
        <dbReference type="ARBA" id="ARBA00023274"/>
    </source>
</evidence>
<organism evidence="7 8">
    <name type="scientific">Candidatus Andersenbacteria bacterium RIFCSPHIGHO2_12_FULL_45_11b</name>
    <dbReference type="NCBI Taxonomy" id="1797282"/>
    <lineage>
        <taxon>Bacteria</taxon>
        <taxon>Candidatus Anderseniibacteriota</taxon>
    </lineage>
</organism>
<dbReference type="InterPro" id="IPR018130">
    <property type="entry name" value="Ribosomal_uS2_CS"/>
</dbReference>
<reference evidence="7 8" key="1">
    <citation type="journal article" date="2016" name="Nat. Commun.">
        <title>Thousands of microbial genomes shed light on interconnected biogeochemical processes in an aquifer system.</title>
        <authorList>
            <person name="Anantharaman K."/>
            <person name="Brown C.T."/>
            <person name="Hug L.A."/>
            <person name="Sharon I."/>
            <person name="Castelle C.J."/>
            <person name="Probst A.J."/>
            <person name="Thomas B.C."/>
            <person name="Singh A."/>
            <person name="Wilkins M.J."/>
            <person name="Karaoz U."/>
            <person name="Brodie E.L."/>
            <person name="Williams K.H."/>
            <person name="Hubbard S.S."/>
            <person name="Banfield J.F."/>
        </authorList>
    </citation>
    <scope>NUCLEOTIDE SEQUENCE [LARGE SCALE GENOMIC DNA]</scope>
</reference>
<dbReference type="PRINTS" id="PR00395">
    <property type="entry name" value="RIBOSOMALS2"/>
</dbReference>
<dbReference type="Gene3D" id="1.10.287.610">
    <property type="entry name" value="Helix hairpin bin"/>
    <property type="match status" value="1"/>
</dbReference>
<dbReference type="Gene3D" id="3.40.50.10490">
    <property type="entry name" value="Glucose-6-phosphate isomerase like protein, domain 1"/>
    <property type="match status" value="1"/>
</dbReference>
<dbReference type="InterPro" id="IPR023591">
    <property type="entry name" value="Ribosomal_uS2_flav_dom_sf"/>
</dbReference>
<dbReference type="GO" id="GO:0003735">
    <property type="term" value="F:structural constituent of ribosome"/>
    <property type="evidence" value="ECO:0007669"/>
    <property type="project" value="InterPro"/>
</dbReference>
<dbReference type="PROSITE" id="PS00963">
    <property type="entry name" value="RIBOSOMAL_S2_2"/>
    <property type="match status" value="1"/>
</dbReference>
<comment type="similarity">
    <text evidence="1 5 6">Belongs to the universal ribosomal protein uS2 family.</text>
</comment>
<dbReference type="Proteomes" id="UP000177941">
    <property type="component" value="Unassembled WGS sequence"/>
</dbReference>
<dbReference type="GO" id="GO:0006412">
    <property type="term" value="P:translation"/>
    <property type="evidence" value="ECO:0007669"/>
    <property type="project" value="UniProtKB-UniRule"/>
</dbReference>
<evidence type="ECO:0000256" key="6">
    <source>
        <dbReference type="RuleBase" id="RU003631"/>
    </source>
</evidence>
<dbReference type="EMBL" id="MHHS01000006">
    <property type="protein sequence ID" value="OGY37566.1"/>
    <property type="molecule type" value="Genomic_DNA"/>
</dbReference>
<accession>A0A1G1XCI6</accession>
<comment type="caution">
    <text evidence="7">The sequence shown here is derived from an EMBL/GenBank/DDBJ whole genome shotgun (WGS) entry which is preliminary data.</text>
</comment>
<gene>
    <name evidence="5" type="primary">rpsB</name>
    <name evidence="7" type="ORF">A3E36_04760</name>
</gene>
<dbReference type="SUPFAM" id="SSF52313">
    <property type="entry name" value="Ribosomal protein S2"/>
    <property type="match status" value="1"/>
</dbReference>
<evidence type="ECO:0000256" key="5">
    <source>
        <dbReference type="HAMAP-Rule" id="MF_00291"/>
    </source>
</evidence>
<proteinExistence type="inferred from homology"/>
<dbReference type="GO" id="GO:0022627">
    <property type="term" value="C:cytosolic small ribosomal subunit"/>
    <property type="evidence" value="ECO:0007669"/>
    <property type="project" value="TreeGrafter"/>
</dbReference>
<dbReference type="Pfam" id="PF00318">
    <property type="entry name" value="Ribosomal_S2"/>
    <property type="match status" value="1"/>
</dbReference>
<keyword evidence="3 5" id="KW-0687">Ribonucleoprotein</keyword>
<evidence type="ECO:0000256" key="2">
    <source>
        <dbReference type="ARBA" id="ARBA00022980"/>
    </source>
</evidence>
<protein>
    <recommendedName>
        <fullName evidence="4 5">Small ribosomal subunit protein uS2</fullName>
    </recommendedName>
</protein>
<evidence type="ECO:0000313" key="8">
    <source>
        <dbReference type="Proteomes" id="UP000177941"/>
    </source>
</evidence>
<keyword evidence="2 5" id="KW-0689">Ribosomal protein</keyword>
<dbReference type="InterPro" id="IPR005706">
    <property type="entry name" value="Ribosomal_uS2_bac/mit/plastid"/>
</dbReference>
<dbReference type="PANTHER" id="PTHR12534">
    <property type="entry name" value="30S RIBOSOMAL PROTEIN S2 PROKARYOTIC AND ORGANELLAR"/>
    <property type="match status" value="1"/>
</dbReference>
<sequence length="222" mass="25016">MLEAGVHFGHEKSKRNPKMEQFIYMHRNKVAIIDLNYTHEGLLKAAQFAYEIAQKPHAEILFVGTKRQARPIIQKYAEEAKMPYITRRWLGGTLTNFTTILKSIEKLQELKRTEDDKSLIRLTKKERAVRQKEIERLESVLEGMKNLRSLPAALFVAGAHDERIAVREAIRMGIPVIGITDTNADPSSVTMPIPANDDAIRSLELVTSVIAKAVMAARGATK</sequence>
<dbReference type="HAMAP" id="MF_00291_B">
    <property type="entry name" value="Ribosomal_uS2_B"/>
    <property type="match status" value="1"/>
</dbReference>
<evidence type="ECO:0000256" key="1">
    <source>
        <dbReference type="ARBA" id="ARBA00006242"/>
    </source>
</evidence>
<name>A0A1G1XCI6_9BACT</name>